<keyword evidence="2" id="KW-1185">Reference proteome</keyword>
<dbReference type="RefSeq" id="WP_248941329.1">
    <property type="nucleotide sequence ID" value="NZ_JAKIKS010000069.1"/>
</dbReference>
<sequence length="63" mass="7021">MSLSFTPSINSLCMQTRRGLNGGRLEDLTTVIKSVSDAIQTVRNEGHTNAVERPEDCKIFIIR</sequence>
<accession>A0ABT0LF86</accession>
<dbReference type="EMBL" id="JAKIKS010000069">
    <property type="protein sequence ID" value="MCL1125997.1"/>
    <property type="molecule type" value="Genomic_DNA"/>
</dbReference>
<dbReference type="Proteomes" id="UP001203423">
    <property type="component" value="Unassembled WGS sequence"/>
</dbReference>
<organism evidence="1 2">
    <name type="scientific">Shewanella surugensis</name>
    <dbReference type="NCBI Taxonomy" id="212020"/>
    <lineage>
        <taxon>Bacteria</taxon>
        <taxon>Pseudomonadati</taxon>
        <taxon>Pseudomonadota</taxon>
        <taxon>Gammaproteobacteria</taxon>
        <taxon>Alteromonadales</taxon>
        <taxon>Shewanellaceae</taxon>
        <taxon>Shewanella</taxon>
    </lineage>
</organism>
<evidence type="ECO:0000313" key="2">
    <source>
        <dbReference type="Proteomes" id="UP001203423"/>
    </source>
</evidence>
<gene>
    <name evidence="1" type="ORF">L2764_16340</name>
</gene>
<protein>
    <submittedName>
        <fullName evidence="1">Uncharacterized protein</fullName>
    </submittedName>
</protein>
<comment type="caution">
    <text evidence="1">The sequence shown here is derived from an EMBL/GenBank/DDBJ whole genome shotgun (WGS) entry which is preliminary data.</text>
</comment>
<proteinExistence type="predicted"/>
<evidence type="ECO:0000313" key="1">
    <source>
        <dbReference type="EMBL" id="MCL1125997.1"/>
    </source>
</evidence>
<name>A0ABT0LF86_9GAMM</name>
<reference evidence="1 2" key="1">
    <citation type="submission" date="2022-01" db="EMBL/GenBank/DDBJ databases">
        <title>Whole genome-based taxonomy of the Shewanellaceae.</title>
        <authorList>
            <person name="Martin-Rodriguez A.J."/>
        </authorList>
    </citation>
    <scope>NUCLEOTIDE SEQUENCE [LARGE SCALE GENOMIC DNA]</scope>
    <source>
        <strain evidence="1 2">DSM 17177</strain>
    </source>
</reference>